<protein>
    <submittedName>
        <fullName evidence="1">Uncharacterized protein</fullName>
    </submittedName>
</protein>
<dbReference type="Proteomes" id="UP000828390">
    <property type="component" value="Unassembled WGS sequence"/>
</dbReference>
<comment type="caution">
    <text evidence="1">The sequence shown here is derived from an EMBL/GenBank/DDBJ whole genome shotgun (WGS) entry which is preliminary data.</text>
</comment>
<reference evidence="1" key="2">
    <citation type="submission" date="2020-11" db="EMBL/GenBank/DDBJ databases">
        <authorList>
            <person name="McCartney M.A."/>
            <person name="Auch B."/>
            <person name="Kono T."/>
            <person name="Mallez S."/>
            <person name="Becker A."/>
            <person name="Gohl D.M."/>
            <person name="Silverstein K.A.T."/>
            <person name="Koren S."/>
            <person name="Bechman K.B."/>
            <person name="Herman A."/>
            <person name="Abrahante J.E."/>
            <person name="Garbe J."/>
        </authorList>
    </citation>
    <scope>NUCLEOTIDE SEQUENCE</scope>
    <source>
        <strain evidence="1">Duluth1</strain>
        <tissue evidence="1">Whole animal</tissue>
    </source>
</reference>
<evidence type="ECO:0000313" key="2">
    <source>
        <dbReference type="Proteomes" id="UP000828390"/>
    </source>
</evidence>
<evidence type="ECO:0000313" key="1">
    <source>
        <dbReference type="EMBL" id="KAH3783737.1"/>
    </source>
</evidence>
<reference evidence="1" key="1">
    <citation type="journal article" date="2019" name="bioRxiv">
        <title>The Genome of the Zebra Mussel, Dreissena polymorpha: A Resource for Invasive Species Research.</title>
        <authorList>
            <person name="McCartney M.A."/>
            <person name="Auch B."/>
            <person name="Kono T."/>
            <person name="Mallez S."/>
            <person name="Zhang Y."/>
            <person name="Obille A."/>
            <person name="Becker A."/>
            <person name="Abrahante J.E."/>
            <person name="Garbe J."/>
            <person name="Badalamenti J.P."/>
            <person name="Herman A."/>
            <person name="Mangelson H."/>
            <person name="Liachko I."/>
            <person name="Sullivan S."/>
            <person name="Sone E.D."/>
            <person name="Koren S."/>
            <person name="Silverstein K.A.T."/>
            <person name="Beckman K.B."/>
            <person name="Gohl D.M."/>
        </authorList>
    </citation>
    <scope>NUCLEOTIDE SEQUENCE</scope>
    <source>
        <strain evidence="1">Duluth1</strain>
        <tissue evidence="1">Whole animal</tissue>
    </source>
</reference>
<keyword evidence="2" id="KW-1185">Reference proteome</keyword>
<name>A0A9D4ETL3_DREPO</name>
<accession>A0A9D4ETL3</accession>
<sequence>MFPIIRQCVATSKKIARGVTPINYISNTSPEELMMMTVLLKQAMGYVGQVEMEMLLEEDDFEPMEEDQQWSGLRDEK</sequence>
<proteinExistence type="predicted"/>
<gene>
    <name evidence="1" type="ORF">DPMN_161681</name>
</gene>
<dbReference type="AlphaFoldDB" id="A0A9D4ETL3"/>
<dbReference type="EMBL" id="JAIWYP010000008">
    <property type="protein sequence ID" value="KAH3783737.1"/>
    <property type="molecule type" value="Genomic_DNA"/>
</dbReference>
<organism evidence="1 2">
    <name type="scientific">Dreissena polymorpha</name>
    <name type="common">Zebra mussel</name>
    <name type="synonym">Mytilus polymorpha</name>
    <dbReference type="NCBI Taxonomy" id="45954"/>
    <lineage>
        <taxon>Eukaryota</taxon>
        <taxon>Metazoa</taxon>
        <taxon>Spiralia</taxon>
        <taxon>Lophotrochozoa</taxon>
        <taxon>Mollusca</taxon>
        <taxon>Bivalvia</taxon>
        <taxon>Autobranchia</taxon>
        <taxon>Heteroconchia</taxon>
        <taxon>Euheterodonta</taxon>
        <taxon>Imparidentia</taxon>
        <taxon>Neoheterodontei</taxon>
        <taxon>Myida</taxon>
        <taxon>Dreissenoidea</taxon>
        <taxon>Dreissenidae</taxon>
        <taxon>Dreissena</taxon>
    </lineage>
</organism>